<comment type="caution">
    <text evidence="1">The sequence shown here is derived from an EMBL/GenBank/DDBJ whole genome shotgun (WGS) entry which is preliminary data.</text>
</comment>
<dbReference type="Proteomes" id="UP001168877">
    <property type="component" value="Unassembled WGS sequence"/>
</dbReference>
<evidence type="ECO:0000313" key="1">
    <source>
        <dbReference type="EMBL" id="KAK0571329.1"/>
    </source>
</evidence>
<gene>
    <name evidence="1" type="ORF">LWI29_014250</name>
</gene>
<dbReference type="AlphaFoldDB" id="A0AA39UI96"/>
<keyword evidence="2" id="KW-1185">Reference proteome</keyword>
<name>A0AA39UI96_ACESA</name>
<evidence type="ECO:0000313" key="2">
    <source>
        <dbReference type="Proteomes" id="UP001168877"/>
    </source>
</evidence>
<reference evidence="1" key="1">
    <citation type="journal article" date="2022" name="Plant J.">
        <title>Strategies of tolerance reflected in two North American maple genomes.</title>
        <authorList>
            <person name="McEvoy S.L."/>
            <person name="Sezen U.U."/>
            <person name="Trouern-Trend A."/>
            <person name="McMahon S.M."/>
            <person name="Schaberg P.G."/>
            <person name="Yang J."/>
            <person name="Wegrzyn J.L."/>
            <person name="Swenson N.G."/>
        </authorList>
    </citation>
    <scope>NUCLEOTIDE SEQUENCE</scope>
    <source>
        <strain evidence="1">NS2018</strain>
    </source>
</reference>
<accession>A0AA39UI96</accession>
<protein>
    <submittedName>
        <fullName evidence="1">Uncharacterized protein</fullName>
    </submittedName>
</protein>
<dbReference type="EMBL" id="JAUESC010000388">
    <property type="protein sequence ID" value="KAK0571329.1"/>
    <property type="molecule type" value="Genomic_DNA"/>
</dbReference>
<sequence>MGVTLSGQNDFIEVSAGKSVGSKADIGPMEENVRVTDNNSCHLHDAPLMFSKDAIGDALHDSGITNAVVSKAEVTYRVSVESGTVPPIQVFEPIKRKVSERTLEVIDEICADEVSSSFTIY</sequence>
<organism evidence="1 2">
    <name type="scientific">Acer saccharum</name>
    <name type="common">Sugar maple</name>
    <dbReference type="NCBI Taxonomy" id="4024"/>
    <lineage>
        <taxon>Eukaryota</taxon>
        <taxon>Viridiplantae</taxon>
        <taxon>Streptophyta</taxon>
        <taxon>Embryophyta</taxon>
        <taxon>Tracheophyta</taxon>
        <taxon>Spermatophyta</taxon>
        <taxon>Magnoliopsida</taxon>
        <taxon>eudicotyledons</taxon>
        <taxon>Gunneridae</taxon>
        <taxon>Pentapetalae</taxon>
        <taxon>rosids</taxon>
        <taxon>malvids</taxon>
        <taxon>Sapindales</taxon>
        <taxon>Sapindaceae</taxon>
        <taxon>Hippocastanoideae</taxon>
        <taxon>Acereae</taxon>
        <taxon>Acer</taxon>
    </lineage>
</organism>
<proteinExistence type="predicted"/>
<reference evidence="1" key="2">
    <citation type="submission" date="2023-06" db="EMBL/GenBank/DDBJ databases">
        <authorList>
            <person name="Swenson N.G."/>
            <person name="Wegrzyn J.L."/>
            <person name="Mcevoy S.L."/>
        </authorList>
    </citation>
    <scope>NUCLEOTIDE SEQUENCE</scope>
    <source>
        <strain evidence="1">NS2018</strain>
        <tissue evidence="1">Leaf</tissue>
    </source>
</reference>